<gene>
    <name evidence="2" type="ORF">PODLI_1B027336</name>
</gene>
<sequence>MILPSVNTCLSGGQKDLRLPYWLTLRISAYHWLNCSDLPEGPGKTGCPRKGRLEKNIREHLKKGEGKLEKEQRRAAEGKELQR</sequence>
<reference evidence="2" key="1">
    <citation type="submission" date="2022-12" db="EMBL/GenBank/DDBJ databases">
        <authorList>
            <person name="Alioto T."/>
            <person name="Alioto T."/>
            <person name="Gomez Garrido J."/>
        </authorList>
    </citation>
    <scope>NUCLEOTIDE SEQUENCE</scope>
</reference>
<organism evidence="2 3">
    <name type="scientific">Podarcis lilfordi</name>
    <name type="common">Lilford's wall lizard</name>
    <dbReference type="NCBI Taxonomy" id="74358"/>
    <lineage>
        <taxon>Eukaryota</taxon>
        <taxon>Metazoa</taxon>
        <taxon>Chordata</taxon>
        <taxon>Craniata</taxon>
        <taxon>Vertebrata</taxon>
        <taxon>Euteleostomi</taxon>
        <taxon>Lepidosauria</taxon>
        <taxon>Squamata</taxon>
        <taxon>Bifurcata</taxon>
        <taxon>Unidentata</taxon>
        <taxon>Episquamata</taxon>
        <taxon>Laterata</taxon>
        <taxon>Lacertibaenia</taxon>
        <taxon>Lacertidae</taxon>
        <taxon>Podarcis</taxon>
    </lineage>
</organism>
<dbReference type="EMBL" id="OX395139">
    <property type="protein sequence ID" value="CAI5792730.1"/>
    <property type="molecule type" value="Genomic_DNA"/>
</dbReference>
<proteinExistence type="predicted"/>
<accession>A0AA35PNV5</accession>
<evidence type="ECO:0000313" key="3">
    <source>
        <dbReference type="Proteomes" id="UP001178461"/>
    </source>
</evidence>
<evidence type="ECO:0000313" key="2">
    <source>
        <dbReference type="EMBL" id="CAI5792730.1"/>
    </source>
</evidence>
<dbReference type="Proteomes" id="UP001178461">
    <property type="component" value="Chromosome 14"/>
</dbReference>
<name>A0AA35PNV5_9SAUR</name>
<feature type="region of interest" description="Disordered" evidence="1">
    <location>
        <begin position="60"/>
        <end position="83"/>
    </location>
</feature>
<keyword evidence="3" id="KW-1185">Reference proteome</keyword>
<protein>
    <submittedName>
        <fullName evidence="2">Uncharacterized protein</fullName>
    </submittedName>
</protein>
<dbReference type="AlphaFoldDB" id="A0AA35PNV5"/>
<evidence type="ECO:0000256" key="1">
    <source>
        <dbReference type="SAM" id="MobiDB-lite"/>
    </source>
</evidence>